<dbReference type="Pfam" id="PF00168">
    <property type="entry name" value="C2"/>
    <property type="match status" value="2"/>
</dbReference>
<evidence type="ECO:0000256" key="10">
    <source>
        <dbReference type="ARBA" id="ARBA00022737"/>
    </source>
</evidence>
<evidence type="ECO:0000256" key="5">
    <source>
        <dbReference type="ARBA" id="ARBA00009048"/>
    </source>
</evidence>
<dbReference type="Ensembl" id="ENSOKIT00005040247.1">
    <property type="protein sequence ID" value="ENSOKIP00005038145.1"/>
    <property type="gene ID" value="ENSOKIG00005015861.1"/>
</dbReference>
<sequence length="523" mass="57676">MASQCVSKVELSISCSNLLDKDVGSKSDPLCVLLQSIGDDKWTELDRTEQVKNCQDPEFSKKLLLDYHFEKVQKLKLGVYDIDNKSVDLKDDDFLGGLECTLGQIVSSKKITRPLQLKKGKPAGKGTITITAEEIKDNRAIVLEVEAKGLDKKDLFGKSDPFLEFFKQGDDGKWQLVHRTEVLITIFLWGSCNPICGTETGYVHCSDYDSDGSHDLIGVFQTNVSELQKAAHGSPVEFDCVHPEKKKKKKSYKNSGVISVKSCQVAFFTNMDHHSWFLYFSKVGIDFTGSNGDPRSPQSLHYLSPDGLNQYLSATWSVGLVVQDYDTDKLFPAFGFGAQVPPDFKVSHEFALNFNPSNPYCQGVQGIVEAYRMALPQVKLYGPTNFSPIINHVAGIASGAAQQNNASQYFVLLIITDGEITDLDQTRDAIVKASRLPMSIIIIGVGEADFKAMELLDGDDGVLKSLSGEPVTRDIVQFVPLRQFANAPKEALAQSVLAEVPNQLVSYFKMLKLDPVNIPAPKA</sequence>
<dbReference type="GO" id="GO:0005925">
    <property type="term" value="C:focal adhesion"/>
    <property type="evidence" value="ECO:0007669"/>
    <property type="project" value="UniProtKB-SubCell"/>
</dbReference>
<keyword evidence="14" id="KW-0539">Nucleus</keyword>
<dbReference type="GO" id="GO:1903265">
    <property type="term" value="P:positive regulation of tumor necrosis factor-mediated signaling pathway"/>
    <property type="evidence" value="ECO:0007669"/>
    <property type="project" value="TreeGrafter"/>
</dbReference>
<keyword evidence="8" id="KW-0597">Phosphoprotein</keyword>
<evidence type="ECO:0000256" key="2">
    <source>
        <dbReference type="ARBA" id="ARBA00004236"/>
    </source>
</evidence>
<dbReference type="InterPro" id="IPR010734">
    <property type="entry name" value="Copine_C"/>
</dbReference>
<dbReference type="CDD" id="cd04047">
    <property type="entry name" value="C2B_Copine"/>
    <property type="match status" value="1"/>
</dbReference>
<keyword evidence="10" id="KW-0677">Repeat</keyword>
<dbReference type="InterPro" id="IPR035892">
    <property type="entry name" value="C2_domain_sf"/>
</dbReference>
<evidence type="ECO:0000256" key="18">
    <source>
        <dbReference type="ARBA" id="ARBA00076171"/>
    </source>
</evidence>
<dbReference type="Pfam" id="PF07002">
    <property type="entry name" value="Copine"/>
    <property type="match status" value="1"/>
</dbReference>
<evidence type="ECO:0000256" key="9">
    <source>
        <dbReference type="ARBA" id="ARBA00022723"/>
    </source>
</evidence>
<dbReference type="PANTHER" id="PTHR10857:SF2">
    <property type="entry name" value="COPINE-1"/>
    <property type="match status" value="1"/>
</dbReference>
<keyword evidence="7" id="KW-0963">Cytoplasm</keyword>
<dbReference type="GO" id="GO:0043122">
    <property type="term" value="P:regulation of canonical NF-kappaB signal transduction"/>
    <property type="evidence" value="ECO:0007669"/>
    <property type="project" value="TreeGrafter"/>
</dbReference>
<dbReference type="SMART" id="SM00239">
    <property type="entry name" value="C2"/>
    <property type="match status" value="2"/>
</dbReference>
<dbReference type="Gene3D" id="2.60.40.150">
    <property type="entry name" value="C2 domain"/>
    <property type="match status" value="2"/>
</dbReference>
<keyword evidence="9" id="KW-0479">Metal-binding</keyword>
<keyword evidence="12" id="KW-0965">Cell junction</keyword>
<keyword evidence="11" id="KW-0106">Calcium</keyword>
<evidence type="ECO:0000256" key="3">
    <source>
        <dbReference type="ARBA" id="ARBA00004246"/>
    </source>
</evidence>
<dbReference type="InterPro" id="IPR002035">
    <property type="entry name" value="VWF_A"/>
</dbReference>
<comment type="similarity">
    <text evidence="5">Belongs to the copine family.</text>
</comment>
<dbReference type="PANTHER" id="PTHR10857">
    <property type="entry name" value="COPINE"/>
    <property type="match status" value="1"/>
</dbReference>
<reference evidence="20" key="1">
    <citation type="submission" date="2025-08" db="UniProtKB">
        <authorList>
            <consortium name="Ensembl"/>
        </authorList>
    </citation>
    <scope>IDENTIFICATION</scope>
</reference>
<dbReference type="SMART" id="SM00327">
    <property type="entry name" value="VWA"/>
    <property type="match status" value="1"/>
</dbReference>
<dbReference type="PROSITE" id="PS50004">
    <property type="entry name" value="C2"/>
    <property type="match status" value="2"/>
</dbReference>
<dbReference type="FunFam" id="2.60.40.150:FF:000099">
    <property type="entry name" value="Copine 3"/>
    <property type="match status" value="1"/>
</dbReference>
<evidence type="ECO:0000313" key="21">
    <source>
        <dbReference type="Proteomes" id="UP000694557"/>
    </source>
</evidence>
<dbReference type="InterPro" id="IPR037768">
    <property type="entry name" value="C2B_Copine"/>
</dbReference>
<dbReference type="InterPro" id="IPR036465">
    <property type="entry name" value="vWFA_dom_sf"/>
</dbReference>
<comment type="subcellular location">
    <subcellularLocation>
        <location evidence="3">Cell junction</location>
        <location evidence="3">Focal adhesion</location>
    </subcellularLocation>
    <subcellularLocation>
        <location evidence="2">Cell membrane</location>
    </subcellularLocation>
    <subcellularLocation>
        <location evidence="4">Cytoplasm</location>
    </subcellularLocation>
    <subcellularLocation>
        <location evidence="1">Nucleus</location>
    </subcellularLocation>
</comment>
<accession>A0A8C7G5Y8</accession>
<keyword evidence="13" id="KW-0472">Membrane</keyword>
<dbReference type="Proteomes" id="UP000694557">
    <property type="component" value="Unassembled WGS sequence"/>
</dbReference>
<dbReference type="CDD" id="cd01459">
    <property type="entry name" value="vWA_copine_like"/>
    <property type="match status" value="1"/>
</dbReference>
<evidence type="ECO:0000313" key="20">
    <source>
        <dbReference type="Ensembl" id="ENSOKIP00005038145.1"/>
    </source>
</evidence>
<gene>
    <name evidence="20" type="primary">CPNE1</name>
</gene>
<dbReference type="GO" id="GO:0005886">
    <property type="term" value="C:plasma membrane"/>
    <property type="evidence" value="ECO:0007669"/>
    <property type="project" value="UniProtKB-SubCell"/>
</dbReference>
<reference evidence="20" key="2">
    <citation type="submission" date="2025-09" db="UniProtKB">
        <authorList>
            <consortium name="Ensembl"/>
        </authorList>
    </citation>
    <scope>IDENTIFICATION</scope>
</reference>
<feature type="domain" description="C2" evidence="19">
    <location>
        <begin position="1"/>
        <end position="115"/>
    </location>
</feature>
<feature type="domain" description="C2" evidence="19">
    <location>
        <begin position="124"/>
        <end position="238"/>
    </location>
</feature>
<evidence type="ECO:0000256" key="4">
    <source>
        <dbReference type="ARBA" id="ARBA00004496"/>
    </source>
</evidence>
<evidence type="ECO:0000256" key="16">
    <source>
        <dbReference type="ARBA" id="ARBA00065466"/>
    </source>
</evidence>
<dbReference type="SUPFAM" id="SSF53300">
    <property type="entry name" value="vWA-like"/>
    <property type="match status" value="1"/>
</dbReference>
<proteinExistence type="inferred from homology"/>
<evidence type="ECO:0000256" key="7">
    <source>
        <dbReference type="ARBA" id="ARBA00022490"/>
    </source>
</evidence>
<dbReference type="GO" id="GO:0005737">
    <property type="term" value="C:cytoplasm"/>
    <property type="evidence" value="ECO:0007669"/>
    <property type="project" value="UniProtKB-SubCell"/>
</dbReference>
<dbReference type="SUPFAM" id="SSF49562">
    <property type="entry name" value="C2 domain (Calcium/lipid-binding domain, CaLB)"/>
    <property type="match status" value="2"/>
</dbReference>
<dbReference type="InterPro" id="IPR045052">
    <property type="entry name" value="Copine"/>
</dbReference>
<dbReference type="GO" id="GO:0046872">
    <property type="term" value="F:metal ion binding"/>
    <property type="evidence" value="ECO:0007669"/>
    <property type="project" value="UniProtKB-KW"/>
</dbReference>
<evidence type="ECO:0000256" key="17">
    <source>
        <dbReference type="ARBA" id="ARBA00074834"/>
    </source>
</evidence>
<comment type="subunit">
    <text evidence="16">Monomer. Interacts with ERBB2 (preferentially with the tyrosine phosphorylated form); this interaction occurs at the cell membrane and is increased in a growth factor heregulin-dependent manner. Interacts with SHC1; this interaction may mediate the binding of CPNE3 with ERBB2. Interacts with RACK1.</text>
</comment>
<dbReference type="AlphaFoldDB" id="A0A8C7G5Y8"/>
<dbReference type="GO" id="GO:0071277">
    <property type="term" value="P:cellular response to calcium ion"/>
    <property type="evidence" value="ECO:0007669"/>
    <property type="project" value="TreeGrafter"/>
</dbReference>
<dbReference type="CDD" id="cd04048">
    <property type="entry name" value="C2A_Copine"/>
    <property type="match status" value="1"/>
</dbReference>
<evidence type="ECO:0000259" key="19">
    <source>
        <dbReference type="PROSITE" id="PS50004"/>
    </source>
</evidence>
<dbReference type="GeneTree" id="ENSGT00940000162210"/>
<dbReference type="InterPro" id="IPR000008">
    <property type="entry name" value="C2_dom"/>
</dbReference>
<organism evidence="20 21">
    <name type="scientific">Oncorhynchus kisutch</name>
    <name type="common">Coho salmon</name>
    <name type="synonym">Salmo kisutch</name>
    <dbReference type="NCBI Taxonomy" id="8019"/>
    <lineage>
        <taxon>Eukaryota</taxon>
        <taxon>Metazoa</taxon>
        <taxon>Chordata</taxon>
        <taxon>Craniata</taxon>
        <taxon>Vertebrata</taxon>
        <taxon>Euteleostomi</taxon>
        <taxon>Actinopterygii</taxon>
        <taxon>Neopterygii</taxon>
        <taxon>Teleostei</taxon>
        <taxon>Protacanthopterygii</taxon>
        <taxon>Salmoniformes</taxon>
        <taxon>Salmonidae</taxon>
        <taxon>Salmoninae</taxon>
        <taxon>Oncorhynchus</taxon>
    </lineage>
</organism>
<dbReference type="FunFam" id="2.60.40.150:FF:000042">
    <property type="entry name" value="Copine 3"/>
    <property type="match status" value="1"/>
</dbReference>
<evidence type="ECO:0000256" key="15">
    <source>
        <dbReference type="ARBA" id="ARBA00058857"/>
    </source>
</evidence>
<evidence type="ECO:0000256" key="8">
    <source>
        <dbReference type="ARBA" id="ARBA00022553"/>
    </source>
</evidence>
<keyword evidence="6" id="KW-1003">Cell membrane</keyword>
<keyword evidence="21" id="KW-1185">Reference proteome</keyword>
<protein>
    <recommendedName>
        <fullName evidence="17">Copine-3</fullName>
    </recommendedName>
    <alternativeName>
        <fullName evidence="18">Copine III</fullName>
    </alternativeName>
</protein>
<evidence type="ECO:0000256" key="12">
    <source>
        <dbReference type="ARBA" id="ARBA00022949"/>
    </source>
</evidence>
<evidence type="ECO:0000256" key="1">
    <source>
        <dbReference type="ARBA" id="ARBA00004123"/>
    </source>
</evidence>
<evidence type="ECO:0000256" key="6">
    <source>
        <dbReference type="ARBA" id="ARBA00022475"/>
    </source>
</evidence>
<name>A0A8C7G5Y8_ONCKI</name>
<evidence type="ECO:0000256" key="13">
    <source>
        <dbReference type="ARBA" id="ARBA00023136"/>
    </source>
</evidence>
<dbReference type="GO" id="GO:0005634">
    <property type="term" value="C:nucleus"/>
    <property type="evidence" value="ECO:0007669"/>
    <property type="project" value="UniProtKB-SubCell"/>
</dbReference>
<evidence type="ECO:0000256" key="14">
    <source>
        <dbReference type="ARBA" id="ARBA00023242"/>
    </source>
</evidence>
<dbReference type="GO" id="GO:0005544">
    <property type="term" value="F:calcium-dependent phospholipid binding"/>
    <property type="evidence" value="ECO:0007669"/>
    <property type="project" value="InterPro"/>
</dbReference>
<evidence type="ECO:0000256" key="11">
    <source>
        <dbReference type="ARBA" id="ARBA00022837"/>
    </source>
</evidence>
<comment type="function">
    <text evidence="15">Calcium-dependent phospholipid-binding protein that plays a role in ERBB2-mediated tumor cell migration in response to growth factor heregulin stimulation.</text>
</comment>